<name>A0ABV6DFB2_9BACL</name>
<organism evidence="2 3">
    <name type="scientific">Paenibacillus chartarius</name>
    <dbReference type="NCBI Taxonomy" id="747481"/>
    <lineage>
        <taxon>Bacteria</taxon>
        <taxon>Bacillati</taxon>
        <taxon>Bacillota</taxon>
        <taxon>Bacilli</taxon>
        <taxon>Bacillales</taxon>
        <taxon>Paenibacillaceae</taxon>
        <taxon>Paenibacillus</taxon>
    </lineage>
</organism>
<comment type="caution">
    <text evidence="2">The sequence shown here is derived from an EMBL/GenBank/DDBJ whole genome shotgun (WGS) entry which is preliminary data.</text>
</comment>
<accession>A0ABV6DFB2</accession>
<feature type="region of interest" description="Disordered" evidence="1">
    <location>
        <begin position="148"/>
        <end position="182"/>
    </location>
</feature>
<evidence type="ECO:0000256" key="1">
    <source>
        <dbReference type="SAM" id="MobiDB-lite"/>
    </source>
</evidence>
<protein>
    <submittedName>
        <fullName evidence="2">Uncharacterized protein</fullName>
    </submittedName>
</protein>
<reference evidence="2 3" key="1">
    <citation type="submission" date="2024-09" db="EMBL/GenBank/DDBJ databases">
        <authorList>
            <person name="Sun Q."/>
            <person name="Mori K."/>
        </authorList>
    </citation>
    <scope>NUCLEOTIDE SEQUENCE [LARGE SCALE GENOMIC DNA]</scope>
    <source>
        <strain evidence="2 3">CCM 7759</strain>
    </source>
</reference>
<sequence>MLTDVQERLSELKEAIDGLQLDQASAANARKTCEAYGNQLLLDGSALLKADMSHEQKREVIAGMRQAVHKLQETTRELMSQCAEAYRGQIGTEEKEAYEKLSKQLQQEYKPEAFRSLQAYHQVGRLHDLLSSLNTELLDADFELEREMRQSGTTERTADEAPPFGADPLKYDHDPVPGSLSP</sequence>
<keyword evidence="3" id="KW-1185">Reference proteome</keyword>
<gene>
    <name evidence="2" type="ORF">ACFFK0_02495</name>
</gene>
<dbReference type="RefSeq" id="WP_377468302.1">
    <property type="nucleotide sequence ID" value="NZ_JBHLWN010000014.1"/>
</dbReference>
<evidence type="ECO:0000313" key="2">
    <source>
        <dbReference type="EMBL" id="MFC0211329.1"/>
    </source>
</evidence>
<dbReference type="Proteomes" id="UP001589776">
    <property type="component" value="Unassembled WGS sequence"/>
</dbReference>
<dbReference type="EMBL" id="JBHLWN010000014">
    <property type="protein sequence ID" value="MFC0211329.1"/>
    <property type="molecule type" value="Genomic_DNA"/>
</dbReference>
<proteinExistence type="predicted"/>
<evidence type="ECO:0000313" key="3">
    <source>
        <dbReference type="Proteomes" id="UP001589776"/>
    </source>
</evidence>